<evidence type="ECO:0000256" key="13">
    <source>
        <dbReference type="ARBA" id="ARBA00023288"/>
    </source>
</evidence>
<sequence length="484" mass="54863">MKEVEGEEEDAYPQRRTVEVGPVLGEPYVDITALYELQRELGRGQFGITYLCTEKATGLDYACKSISTRKLAMSEREVEDMRMEIRILQHLSGQPNIVTFKGAYEDSSHLHLVMELCSGGELFDRITARGSYSEKEAARIARQVVSVVHGCHFMGVIHRDLKPENFLLVSADEDSPLKATDFGLSVFIEEGRELKDIVGSAFYIAPEVLRRRYGKEIDVWSAGVILYILLSGFPPFYAENENGIFREILKARVDLESDPWPSISSGAKDLIRRMLTVDPERRITAAAALEHPWLKEDGDAPDKPIHNAVLIRMKQFRAMNKMKQLALKVIAETMPEDEIKGLKEMFKNMDADGNGSITPSELRTGLAKLGSNLSVDEIKQLMDAADIDKNGTIDYMEFITVAMHRHRLENERNLFMAFKHFDKDGNGYITRDELMHAMKDYGMGDEATIREILNDVDTDNDGKINYDEFKQMMRKGTVENEGKQ</sequence>
<evidence type="ECO:0000256" key="8">
    <source>
        <dbReference type="ARBA" id="ARBA00022737"/>
    </source>
</evidence>
<comment type="catalytic activity">
    <reaction evidence="15">
        <text>L-threonyl-[protein] + ATP = O-phospho-L-threonyl-[protein] + ADP + H(+)</text>
        <dbReference type="Rhea" id="RHEA:46608"/>
        <dbReference type="Rhea" id="RHEA-COMP:11060"/>
        <dbReference type="Rhea" id="RHEA-COMP:11605"/>
        <dbReference type="ChEBI" id="CHEBI:15378"/>
        <dbReference type="ChEBI" id="CHEBI:30013"/>
        <dbReference type="ChEBI" id="CHEBI:30616"/>
        <dbReference type="ChEBI" id="CHEBI:61977"/>
        <dbReference type="ChEBI" id="CHEBI:456216"/>
        <dbReference type="EC" id="2.7.11.1"/>
    </reaction>
</comment>
<evidence type="ECO:0000256" key="14">
    <source>
        <dbReference type="ARBA" id="ARBA00024334"/>
    </source>
</evidence>
<feature type="domain" description="Protein kinase" evidence="19">
    <location>
        <begin position="35"/>
        <end position="294"/>
    </location>
</feature>
<dbReference type="GO" id="GO:0004674">
    <property type="term" value="F:protein serine/threonine kinase activity"/>
    <property type="evidence" value="ECO:0007669"/>
    <property type="project" value="UniProtKB-KW"/>
</dbReference>
<dbReference type="AlphaFoldDB" id="A0A484NU06"/>
<dbReference type="PANTHER" id="PTHR24349">
    <property type="entry name" value="SERINE/THREONINE-PROTEIN KINASE"/>
    <property type="match status" value="1"/>
</dbReference>
<evidence type="ECO:0000256" key="17">
    <source>
        <dbReference type="PROSITE-ProRule" id="PRU10141"/>
    </source>
</evidence>
<dbReference type="Proteomes" id="UP000595140">
    <property type="component" value="Unassembled WGS sequence"/>
</dbReference>
<keyword evidence="13" id="KW-0449">Lipoprotein</keyword>
<dbReference type="InterPro" id="IPR018247">
    <property type="entry name" value="EF_Hand_1_Ca_BS"/>
</dbReference>
<dbReference type="PROSITE" id="PS50222">
    <property type="entry name" value="EF_HAND_2"/>
    <property type="match status" value="4"/>
</dbReference>
<comment type="similarity">
    <text evidence="14">Belongs to the protein kinase superfamily. Ser/Thr protein kinase family. CDPK subfamily.</text>
</comment>
<evidence type="ECO:0000256" key="10">
    <source>
        <dbReference type="ARBA" id="ARBA00022777"/>
    </source>
</evidence>
<dbReference type="FunFam" id="3.30.200.20:FF:000004">
    <property type="entry name" value="Calcium-dependent protein kinase 1"/>
    <property type="match status" value="1"/>
</dbReference>
<dbReference type="Gene3D" id="1.10.510.10">
    <property type="entry name" value="Transferase(Phosphotransferase) domain 1"/>
    <property type="match status" value="1"/>
</dbReference>
<dbReference type="SUPFAM" id="SSF56112">
    <property type="entry name" value="Protein kinase-like (PK-like)"/>
    <property type="match status" value="1"/>
</dbReference>
<dbReference type="SUPFAM" id="SSF47473">
    <property type="entry name" value="EF-hand"/>
    <property type="match status" value="1"/>
</dbReference>
<evidence type="ECO:0000256" key="6">
    <source>
        <dbReference type="ARBA" id="ARBA00022707"/>
    </source>
</evidence>
<feature type="domain" description="EF-hand" evidence="20">
    <location>
        <begin position="445"/>
        <end position="479"/>
    </location>
</feature>
<dbReference type="OrthoDB" id="40902at2759"/>
<dbReference type="GO" id="GO:0005524">
    <property type="term" value="F:ATP binding"/>
    <property type="evidence" value="ECO:0007669"/>
    <property type="project" value="UniProtKB-UniRule"/>
</dbReference>
<proteinExistence type="inferred from homology"/>
<evidence type="ECO:0000256" key="7">
    <source>
        <dbReference type="ARBA" id="ARBA00022723"/>
    </source>
</evidence>
<dbReference type="InterPro" id="IPR011992">
    <property type="entry name" value="EF-hand-dom_pair"/>
</dbReference>
<dbReference type="PROSITE" id="PS00018">
    <property type="entry name" value="EF_HAND_1"/>
    <property type="match status" value="4"/>
</dbReference>
<keyword evidence="7" id="KW-0479">Metal-binding</keyword>
<dbReference type="InterPro" id="IPR050205">
    <property type="entry name" value="CDPK_Ser/Thr_kinases"/>
</dbReference>
<reference evidence="21 22" key="1">
    <citation type="submission" date="2018-04" db="EMBL/GenBank/DDBJ databases">
        <authorList>
            <person name="Vogel A."/>
        </authorList>
    </citation>
    <scope>NUCLEOTIDE SEQUENCE [LARGE SCALE GENOMIC DNA]</scope>
</reference>
<keyword evidence="6" id="KW-0519">Myristate</keyword>
<evidence type="ECO:0000313" key="22">
    <source>
        <dbReference type="Proteomes" id="UP000595140"/>
    </source>
</evidence>
<evidence type="ECO:0000256" key="5">
    <source>
        <dbReference type="ARBA" id="ARBA00022679"/>
    </source>
</evidence>
<organism evidence="21 22">
    <name type="scientific">Cuscuta campestris</name>
    <dbReference type="NCBI Taxonomy" id="132261"/>
    <lineage>
        <taxon>Eukaryota</taxon>
        <taxon>Viridiplantae</taxon>
        <taxon>Streptophyta</taxon>
        <taxon>Embryophyta</taxon>
        <taxon>Tracheophyta</taxon>
        <taxon>Spermatophyta</taxon>
        <taxon>Magnoliopsida</taxon>
        <taxon>eudicotyledons</taxon>
        <taxon>Gunneridae</taxon>
        <taxon>Pentapetalae</taxon>
        <taxon>asterids</taxon>
        <taxon>lamiids</taxon>
        <taxon>Solanales</taxon>
        <taxon>Convolvulaceae</taxon>
        <taxon>Cuscuteae</taxon>
        <taxon>Cuscuta</taxon>
        <taxon>Cuscuta subgen. Grammica</taxon>
        <taxon>Cuscuta sect. Cleistogrammica</taxon>
    </lineage>
</organism>
<name>A0A484NU06_9ASTE</name>
<feature type="binding site" evidence="17">
    <location>
        <position position="64"/>
    </location>
    <ligand>
        <name>ATP</name>
        <dbReference type="ChEBI" id="CHEBI:30616"/>
    </ligand>
</feature>
<evidence type="ECO:0000256" key="15">
    <source>
        <dbReference type="ARBA" id="ARBA00047899"/>
    </source>
</evidence>
<dbReference type="InterPro" id="IPR000719">
    <property type="entry name" value="Prot_kinase_dom"/>
</dbReference>
<dbReference type="InterPro" id="IPR011009">
    <property type="entry name" value="Kinase-like_dom_sf"/>
</dbReference>
<evidence type="ECO:0000256" key="2">
    <source>
        <dbReference type="ARBA" id="ARBA00012513"/>
    </source>
</evidence>
<dbReference type="PROSITE" id="PS00107">
    <property type="entry name" value="PROTEIN_KINASE_ATP"/>
    <property type="match status" value="1"/>
</dbReference>
<protein>
    <recommendedName>
        <fullName evidence="2">non-specific serine/threonine protein kinase</fullName>
        <ecNumber evidence="2">2.7.11.1</ecNumber>
    </recommendedName>
</protein>
<evidence type="ECO:0000256" key="18">
    <source>
        <dbReference type="RuleBase" id="RU000304"/>
    </source>
</evidence>
<keyword evidence="10" id="KW-0418">Kinase</keyword>
<keyword evidence="4" id="KW-0597">Phosphoprotein</keyword>
<dbReference type="PROSITE" id="PS00108">
    <property type="entry name" value="PROTEIN_KINASE_ST"/>
    <property type="match status" value="1"/>
</dbReference>
<keyword evidence="5" id="KW-0808">Transferase</keyword>
<dbReference type="Gene3D" id="1.10.238.10">
    <property type="entry name" value="EF-hand"/>
    <property type="match status" value="1"/>
</dbReference>
<evidence type="ECO:0000259" key="19">
    <source>
        <dbReference type="PROSITE" id="PS50011"/>
    </source>
</evidence>
<gene>
    <name evidence="21" type="ORF">CCAM_LOCUS45342</name>
</gene>
<dbReference type="FunFam" id="1.10.510.10:FF:000056">
    <property type="entry name" value="calcium-dependent protein kinase 1"/>
    <property type="match status" value="1"/>
</dbReference>
<keyword evidence="12 17" id="KW-0067">ATP-binding</keyword>
<feature type="domain" description="EF-hand" evidence="20">
    <location>
        <begin position="409"/>
        <end position="444"/>
    </location>
</feature>
<evidence type="ECO:0000256" key="12">
    <source>
        <dbReference type="ARBA" id="ARBA00022840"/>
    </source>
</evidence>
<dbReference type="SMART" id="SM00220">
    <property type="entry name" value="S_TKc"/>
    <property type="match status" value="1"/>
</dbReference>
<dbReference type="FunFam" id="1.10.238.10:FF:000015">
    <property type="entry name" value="Calcium-dependent protein kinase 1"/>
    <property type="match status" value="1"/>
</dbReference>
<keyword evidence="11" id="KW-0106">Calcium</keyword>
<comment type="catalytic activity">
    <reaction evidence="16">
        <text>L-seryl-[protein] + ATP = O-phospho-L-seryl-[protein] + ADP + H(+)</text>
        <dbReference type="Rhea" id="RHEA:17989"/>
        <dbReference type="Rhea" id="RHEA-COMP:9863"/>
        <dbReference type="Rhea" id="RHEA-COMP:11604"/>
        <dbReference type="ChEBI" id="CHEBI:15378"/>
        <dbReference type="ChEBI" id="CHEBI:29999"/>
        <dbReference type="ChEBI" id="CHEBI:30616"/>
        <dbReference type="ChEBI" id="CHEBI:83421"/>
        <dbReference type="ChEBI" id="CHEBI:456216"/>
        <dbReference type="EC" id="2.7.11.1"/>
    </reaction>
</comment>
<keyword evidence="22" id="KW-1185">Reference proteome</keyword>
<evidence type="ECO:0000256" key="1">
    <source>
        <dbReference type="ARBA" id="ARBA00005354"/>
    </source>
</evidence>
<evidence type="ECO:0000256" key="4">
    <source>
        <dbReference type="ARBA" id="ARBA00022553"/>
    </source>
</evidence>
<keyword evidence="8" id="KW-0677">Repeat</keyword>
<dbReference type="InterPro" id="IPR017441">
    <property type="entry name" value="Protein_kinase_ATP_BS"/>
</dbReference>
<feature type="domain" description="EF-hand" evidence="20">
    <location>
        <begin position="373"/>
        <end position="408"/>
    </location>
</feature>
<evidence type="ECO:0000313" key="21">
    <source>
        <dbReference type="EMBL" id="VFR03567.1"/>
    </source>
</evidence>
<dbReference type="SMART" id="SM00054">
    <property type="entry name" value="EFh"/>
    <property type="match status" value="4"/>
</dbReference>
<dbReference type="InterPro" id="IPR008271">
    <property type="entry name" value="Ser/Thr_kinase_AS"/>
</dbReference>
<feature type="domain" description="EF-hand" evidence="20">
    <location>
        <begin position="337"/>
        <end position="372"/>
    </location>
</feature>
<keyword evidence="9 17" id="KW-0547">Nucleotide-binding</keyword>
<accession>A0A484NU06</accession>
<dbReference type="EC" id="2.7.11.1" evidence="2"/>
<dbReference type="Pfam" id="PF00069">
    <property type="entry name" value="Pkinase"/>
    <property type="match status" value="1"/>
</dbReference>
<keyword evidence="3 18" id="KW-0723">Serine/threonine-protein kinase</keyword>
<dbReference type="PROSITE" id="PS50011">
    <property type="entry name" value="PROTEIN_KINASE_DOM"/>
    <property type="match status" value="1"/>
</dbReference>
<evidence type="ECO:0000256" key="3">
    <source>
        <dbReference type="ARBA" id="ARBA00022527"/>
    </source>
</evidence>
<evidence type="ECO:0000259" key="20">
    <source>
        <dbReference type="PROSITE" id="PS50222"/>
    </source>
</evidence>
<evidence type="ECO:0000256" key="16">
    <source>
        <dbReference type="ARBA" id="ARBA00048679"/>
    </source>
</evidence>
<dbReference type="Pfam" id="PF13499">
    <property type="entry name" value="EF-hand_7"/>
    <property type="match status" value="2"/>
</dbReference>
<comment type="similarity">
    <text evidence="1">Belongs to the protein kinase superfamily. CAMK Ser/Thr protein kinase family. CaMK subfamily.</text>
</comment>
<dbReference type="Gene3D" id="3.30.200.20">
    <property type="entry name" value="Phosphorylase Kinase, domain 1"/>
    <property type="match status" value="1"/>
</dbReference>
<dbReference type="GO" id="GO:0005509">
    <property type="term" value="F:calcium ion binding"/>
    <property type="evidence" value="ECO:0007669"/>
    <property type="project" value="InterPro"/>
</dbReference>
<dbReference type="CDD" id="cd00051">
    <property type="entry name" value="EFh"/>
    <property type="match status" value="1"/>
</dbReference>
<dbReference type="CDD" id="cd05117">
    <property type="entry name" value="STKc_CAMK"/>
    <property type="match status" value="1"/>
</dbReference>
<dbReference type="EMBL" id="OOIL02006896">
    <property type="protein sequence ID" value="VFR03567.1"/>
    <property type="molecule type" value="Genomic_DNA"/>
</dbReference>
<dbReference type="InterPro" id="IPR002048">
    <property type="entry name" value="EF_hand_dom"/>
</dbReference>
<evidence type="ECO:0000256" key="9">
    <source>
        <dbReference type="ARBA" id="ARBA00022741"/>
    </source>
</evidence>
<evidence type="ECO:0000256" key="11">
    <source>
        <dbReference type="ARBA" id="ARBA00022837"/>
    </source>
</evidence>